<comment type="caution">
    <text evidence="2">The sequence shown here is derived from an EMBL/GenBank/DDBJ whole genome shotgun (WGS) entry which is preliminary data.</text>
</comment>
<dbReference type="EMBL" id="RJKX01000011">
    <property type="protein sequence ID" value="ROQ01111.1"/>
    <property type="molecule type" value="Genomic_DNA"/>
</dbReference>
<gene>
    <name evidence="2" type="ORF">EDC65_0287</name>
</gene>
<sequence>MSKDADRMAAALRENLRRRKAQSRGRSDAATCSEPSVGGGGATPGEAVDPSELPARPAID</sequence>
<evidence type="ECO:0000256" key="1">
    <source>
        <dbReference type="SAM" id="MobiDB-lite"/>
    </source>
</evidence>
<dbReference type="RefSeq" id="WP_123687910.1">
    <property type="nucleotide sequence ID" value="NZ_RJKX01000011.1"/>
</dbReference>
<accession>A0A3N1MBJ9</accession>
<evidence type="ECO:0000313" key="3">
    <source>
        <dbReference type="Proteomes" id="UP000278222"/>
    </source>
</evidence>
<dbReference type="Proteomes" id="UP000278222">
    <property type="component" value="Unassembled WGS sequence"/>
</dbReference>
<name>A0A3N1MBJ9_9PROT</name>
<reference evidence="2 3" key="1">
    <citation type="submission" date="2018-11" db="EMBL/GenBank/DDBJ databases">
        <title>Genomic Encyclopedia of Type Strains, Phase IV (KMG-IV): sequencing the most valuable type-strain genomes for metagenomic binning, comparative biology and taxonomic classification.</title>
        <authorList>
            <person name="Goeker M."/>
        </authorList>
    </citation>
    <scope>NUCLEOTIDE SEQUENCE [LARGE SCALE GENOMIC DNA]</scope>
    <source>
        <strain evidence="2 3">DSM 5900</strain>
    </source>
</reference>
<dbReference type="AlphaFoldDB" id="A0A3N1MBJ9"/>
<proteinExistence type="predicted"/>
<keyword evidence="3" id="KW-1185">Reference proteome</keyword>
<organism evidence="2 3">
    <name type="scientific">Stella humosa</name>
    <dbReference type="NCBI Taxonomy" id="94"/>
    <lineage>
        <taxon>Bacteria</taxon>
        <taxon>Pseudomonadati</taxon>
        <taxon>Pseudomonadota</taxon>
        <taxon>Alphaproteobacteria</taxon>
        <taxon>Rhodospirillales</taxon>
        <taxon>Stellaceae</taxon>
        <taxon>Stella</taxon>
    </lineage>
</organism>
<protein>
    <submittedName>
        <fullName evidence="2">Uncharacterized protein</fullName>
    </submittedName>
</protein>
<feature type="region of interest" description="Disordered" evidence="1">
    <location>
        <begin position="1"/>
        <end position="60"/>
    </location>
</feature>
<evidence type="ECO:0000313" key="2">
    <source>
        <dbReference type="EMBL" id="ROQ01111.1"/>
    </source>
</evidence>